<dbReference type="HAMAP" id="MF_01925">
    <property type="entry name" value="P5C_reductase"/>
    <property type="match status" value="1"/>
</dbReference>
<keyword evidence="7 9" id="KW-0560">Oxidoreductase</keyword>
<dbReference type="GO" id="GO:0004735">
    <property type="term" value="F:pyrroline-5-carboxylate reductase activity"/>
    <property type="evidence" value="ECO:0007669"/>
    <property type="project" value="UniProtKB-UniRule"/>
</dbReference>
<evidence type="ECO:0000256" key="1">
    <source>
        <dbReference type="ARBA" id="ARBA00004496"/>
    </source>
</evidence>
<gene>
    <name evidence="9" type="primary">proC</name>
    <name evidence="16" type="ORF">DWY69_17770</name>
    <name evidence="15" type="ORF">DXC51_25905</name>
</gene>
<evidence type="ECO:0000256" key="2">
    <source>
        <dbReference type="ARBA" id="ARBA00005525"/>
    </source>
</evidence>
<feature type="domain" description="Pyrroline-5-carboxylate reductase dimerisation" evidence="14">
    <location>
        <begin position="160"/>
        <end position="264"/>
    </location>
</feature>
<evidence type="ECO:0000256" key="7">
    <source>
        <dbReference type="ARBA" id="ARBA00023002"/>
    </source>
</evidence>
<accession>A0A3E3IR12</accession>
<dbReference type="Proteomes" id="UP000261166">
    <property type="component" value="Unassembled WGS sequence"/>
</dbReference>
<dbReference type="EMBL" id="QVLV01000030">
    <property type="protein sequence ID" value="RGE56118.1"/>
    <property type="molecule type" value="Genomic_DNA"/>
</dbReference>
<evidence type="ECO:0000256" key="3">
    <source>
        <dbReference type="ARBA" id="ARBA00022490"/>
    </source>
</evidence>
<comment type="catalytic activity">
    <reaction evidence="9 12">
        <text>L-proline + NADP(+) = (S)-1-pyrroline-5-carboxylate + NADPH + 2 H(+)</text>
        <dbReference type="Rhea" id="RHEA:14109"/>
        <dbReference type="ChEBI" id="CHEBI:15378"/>
        <dbReference type="ChEBI" id="CHEBI:17388"/>
        <dbReference type="ChEBI" id="CHEBI:57783"/>
        <dbReference type="ChEBI" id="CHEBI:58349"/>
        <dbReference type="ChEBI" id="CHEBI:60039"/>
        <dbReference type="EC" id="1.5.1.2"/>
    </reaction>
</comment>
<evidence type="ECO:0000313" key="16">
    <source>
        <dbReference type="EMBL" id="RGE69504.1"/>
    </source>
</evidence>
<feature type="binding site" evidence="11">
    <location>
        <begin position="6"/>
        <end position="11"/>
    </location>
    <ligand>
        <name>NADP(+)</name>
        <dbReference type="ChEBI" id="CHEBI:58349"/>
    </ligand>
</feature>
<evidence type="ECO:0000256" key="9">
    <source>
        <dbReference type="HAMAP-Rule" id="MF_01925"/>
    </source>
</evidence>
<comment type="similarity">
    <text evidence="2 9 12">Belongs to the pyrroline-5-carboxylate reductase family.</text>
</comment>
<name>A0A3E3IR12_9FIRM</name>
<proteinExistence type="inferred from homology"/>
<dbReference type="Pfam" id="PF14748">
    <property type="entry name" value="P5CR_dimer"/>
    <property type="match status" value="1"/>
</dbReference>
<dbReference type="FunFam" id="3.40.50.720:FF:000190">
    <property type="entry name" value="Pyrroline-5-carboxylate reductase"/>
    <property type="match status" value="1"/>
</dbReference>
<dbReference type="PIRSF" id="PIRSF000193">
    <property type="entry name" value="Pyrrol-5-carb_rd"/>
    <property type="match status" value="1"/>
</dbReference>
<keyword evidence="5 9" id="KW-0641">Proline biosynthesis</keyword>
<keyword evidence="17" id="KW-1185">Reference proteome</keyword>
<evidence type="ECO:0000256" key="6">
    <source>
        <dbReference type="ARBA" id="ARBA00022857"/>
    </source>
</evidence>
<dbReference type="InterPro" id="IPR036291">
    <property type="entry name" value="NAD(P)-bd_dom_sf"/>
</dbReference>
<dbReference type="AlphaFoldDB" id="A0A3E3IR12"/>
<dbReference type="SUPFAM" id="SSF51735">
    <property type="entry name" value="NAD(P)-binding Rossmann-fold domains"/>
    <property type="match status" value="1"/>
</dbReference>
<dbReference type="OrthoDB" id="9805754at2"/>
<comment type="subcellular location">
    <subcellularLocation>
        <location evidence="1 9">Cytoplasm</location>
    </subcellularLocation>
</comment>
<keyword evidence="4 9" id="KW-0028">Amino-acid biosynthesis</keyword>
<feature type="binding site" evidence="11">
    <location>
        <position position="55"/>
    </location>
    <ligand>
        <name>NADPH</name>
        <dbReference type="ChEBI" id="CHEBI:57783"/>
    </ligand>
</feature>
<comment type="function">
    <text evidence="8 9">Catalyzes the reduction of 1-pyrroline-5-carboxylate (PCA) to L-proline.</text>
</comment>
<dbReference type="GeneID" id="97990195"/>
<evidence type="ECO:0000313" key="15">
    <source>
        <dbReference type="EMBL" id="RGE56118.1"/>
    </source>
</evidence>
<keyword evidence="6 9" id="KW-0521">NADP</keyword>
<organism evidence="16 18">
    <name type="scientific">Eisenbergiella massiliensis</name>
    <dbReference type="NCBI Taxonomy" id="1720294"/>
    <lineage>
        <taxon>Bacteria</taxon>
        <taxon>Bacillati</taxon>
        <taxon>Bacillota</taxon>
        <taxon>Clostridia</taxon>
        <taxon>Lachnospirales</taxon>
        <taxon>Lachnospiraceae</taxon>
        <taxon>Eisenbergiella</taxon>
    </lineage>
</organism>
<feature type="binding site" evidence="11">
    <location>
        <begin position="68"/>
        <end position="71"/>
    </location>
    <ligand>
        <name>NADP(+)</name>
        <dbReference type="ChEBI" id="CHEBI:58349"/>
    </ligand>
</feature>
<evidence type="ECO:0000256" key="11">
    <source>
        <dbReference type="PIRSR" id="PIRSR000193-1"/>
    </source>
</evidence>
<dbReference type="RefSeq" id="WP_025487458.1">
    <property type="nucleotide sequence ID" value="NZ_CALBAU010000461.1"/>
</dbReference>
<dbReference type="UniPathway" id="UPA00098">
    <property type="reaction ID" value="UER00361"/>
</dbReference>
<dbReference type="FunFam" id="1.10.3730.10:FF:000001">
    <property type="entry name" value="Pyrroline-5-carboxylate reductase"/>
    <property type="match status" value="1"/>
</dbReference>
<evidence type="ECO:0000256" key="12">
    <source>
        <dbReference type="RuleBase" id="RU003903"/>
    </source>
</evidence>
<evidence type="ECO:0000259" key="13">
    <source>
        <dbReference type="Pfam" id="PF03807"/>
    </source>
</evidence>
<dbReference type="InterPro" id="IPR008927">
    <property type="entry name" value="6-PGluconate_DH-like_C_sf"/>
</dbReference>
<dbReference type="Proteomes" id="UP000260812">
    <property type="component" value="Unassembled WGS sequence"/>
</dbReference>
<dbReference type="InterPro" id="IPR028939">
    <property type="entry name" value="P5C_Rdtase_cat_N"/>
</dbReference>
<dbReference type="GO" id="GO:0005737">
    <property type="term" value="C:cytoplasm"/>
    <property type="evidence" value="ECO:0007669"/>
    <property type="project" value="UniProtKB-SubCell"/>
</dbReference>
<keyword evidence="3 9" id="KW-0963">Cytoplasm</keyword>
<evidence type="ECO:0000256" key="10">
    <source>
        <dbReference type="NCBIfam" id="TIGR00112"/>
    </source>
</evidence>
<dbReference type="EMBL" id="QVLU01000016">
    <property type="protein sequence ID" value="RGE69504.1"/>
    <property type="molecule type" value="Genomic_DNA"/>
</dbReference>
<evidence type="ECO:0000313" key="18">
    <source>
        <dbReference type="Proteomes" id="UP000261166"/>
    </source>
</evidence>
<dbReference type="EC" id="1.5.1.2" evidence="9 10"/>
<evidence type="ECO:0000313" key="17">
    <source>
        <dbReference type="Proteomes" id="UP000260812"/>
    </source>
</evidence>
<dbReference type="InterPro" id="IPR000304">
    <property type="entry name" value="Pyrroline-COOH_reductase"/>
</dbReference>
<comment type="catalytic activity">
    <reaction evidence="9">
        <text>L-proline + NAD(+) = (S)-1-pyrroline-5-carboxylate + NADH + 2 H(+)</text>
        <dbReference type="Rhea" id="RHEA:14105"/>
        <dbReference type="ChEBI" id="CHEBI:15378"/>
        <dbReference type="ChEBI" id="CHEBI:17388"/>
        <dbReference type="ChEBI" id="CHEBI:57540"/>
        <dbReference type="ChEBI" id="CHEBI:57945"/>
        <dbReference type="ChEBI" id="CHEBI:60039"/>
        <dbReference type="EC" id="1.5.1.2"/>
    </reaction>
</comment>
<dbReference type="Gene3D" id="3.40.50.720">
    <property type="entry name" value="NAD(P)-binding Rossmann-like Domain"/>
    <property type="match status" value="1"/>
</dbReference>
<sequence length="264" mass="27991">MTIGFIGLGNMARAVIGGMLDKGIVKPEDICGSAKTEATRKKMEDSCKIRTASSNREVAEQAEILVLAVKPQFFEEVIEEIKGISWEGKTIISLAPGKTIAWLQEKFGQRLPVVRCMPNTPALVGEGCTGVCASPEVGSKARDTVLEILGSFGKAVEVSEKMMDVVGAVSGSSPAFVFLFIEALADGAVAEGMPRAQAYEFAAQAVLGSAKLVLETGSHPGELKDMVCSPGGTTIQGIKMLEKNNFRGTVMDAVITCVEKSRKM</sequence>
<reference evidence="16 18" key="1">
    <citation type="submission" date="2018-08" db="EMBL/GenBank/DDBJ databases">
        <title>A genome reference for cultivated species of the human gut microbiota.</title>
        <authorList>
            <person name="Zou Y."/>
            <person name="Xue W."/>
            <person name="Luo G."/>
        </authorList>
    </citation>
    <scope>NUCLEOTIDE SEQUENCE [LARGE SCALE GENOMIC DNA]</scope>
    <source>
        <strain evidence="16 18">AF26-4BH</strain>
        <strain evidence="15">TF05-5AC</strain>
    </source>
</reference>
<dbReference type="NCBIfam" id="TIGR00112">
    <property type="entry name" value="proC"/>
    <property type="match status" value="1"/>
</dbReference>
<evidence type="ECO:0000256" key="4">
    <source>
        <dbReference type="ARBA" id="ARBA00022605"/>
    </source>
</evidence>
<dbReference type="InterPro" id="IPR053790">
    <property type="entry name" value="P5CR-like_CS"/>
</dbReference>
<feature type="domain" description="Pyrroline-5-carboxylate reductase catalytic N-terminal" evidence="13">
    <location>
        <begin position="2"/>
        <end position="96"/>
    </location>
</feature>
<comment type="pathway">
    <text evidence="9 12">Amino-acid biosynthesis; L-proline biosynthesis; L-proline from L-glutamate 5-semialdehyde: step 1/1.</text>
</comment>
<evidence type="ECO:0000259" key="14">
    <source>
        <dbReference type="Pfam" id="PF14748"/>
    </source>
</evidence>
<dbReference type="Gene3D" id="1.10.3730.10">
    <property type="entry name" value="ProC C-terminal domain-like"/>
    <property type="match status" value="1"/>
</dbReference>
<evidence type="ECO:0000256" key="5">
    <source>
        <dbReference type="ARBA" id="ARBA00022650"/>
    </source>
</evidence>
<comment type="caution">
    <text evidence="16">The sequence shown here is derived from an EMBL/GenBank/DDBJ whole genome shotgun (WGS) entry which is preliminary data.</text>
</comment>
<dbReference type="PROSITE" id="PS00521">
    <property type="entry name" value="P5CR"/>
    <property type="match status" value="1"/>
</dbReference>
<dbReference type="InterPro" id="IPR029036">
    <property type="entry name" value="P5CR_dimer"/>
</dbReference>
<protein>
    <recommendedName>
        <fullName evidence="9 10">Pyrroline-5-carboxylate reductase</fullName>
        <shortName evidence="9">P5C reductase</shortName>
        <shortName evidence="9">P5CR</shortName>
        <ecNumber evidence="9 10">1.5.1.2</ecNumber>
    </recommendedName>
    <alternativeName>
        <fullName evidence="9">PCA reductase</fullName>
    </alternativeName>
</protein>
<dbReference type="GO" id="GO:0055129">
    <property type="term" value="P:L-proline biosynthetic process"/>
    <property type="evidence" value="ECO:0007669"/>
    <property type="project" value="UniProtKB-UniRule"/>
</dbReference>
<dbReference type="Pfam" id="PF03807">
    <property type="entry name" value="F420_oxidored"/>
    <property type="match status" value="1"/>
</dbReference>
<dbReference type="SUPFAM" id="SSF48179">
    <property type="entry name" value="6-phosphogluconate dehydrogenase C-terminal domain-like"/>
    <property type="match status" value="1"/>
</dbReference>
<dbReference type="PANTHER" id="PTHR11645">
    <property type="entry name" value="PYRROLINE-5-CARBOXYLATE REDUCTASE"/>
    <property type="match status" value="1"/>
</dbReference>
<evidence type="ECO:0000256" key="8">
    <source>
        <dbReference type="ARBA" id="ARBA00058118"/>
    </source>
</evidence>
<dbReference type="PANTHER" id="PTHR11645:SF0">
    <property type="entry name" value="PYRROLINE-5-CARBOXYLATE REDUCTASE 3"/>
    <property type="match status" value="1"/>
</dbReference>